<dbReference type="Gene3D" id="3.40.710.10">
    <property type="entry name" value="DD-peptidase/beta-lactamase superfamily"/>
    <property type="match status" value="1"/>
</dbReference>
<dbReference type="GO" id="GO:0006508">
    <property type="term" value="P:proteolysis"/>
    <property type="evidence" value="ECO:0007669"/>
    <property type="project" value="InterPro"/>
</dbReference>
<organism evidence="2">
    <name type="scientific">marine metagenome</name>
    <dbReference type="NCBI Taxonomy" id="408172"/>
    <lineage>
        <taxon>unclassified sequences</taxon>
        <taxon>metagenomes</taxon>
        <taxon>ecological metagenomes</taxon>
    </lineage>
</organism>
<dbReference type="SUPFAM" id="SSF56601">
    <property type="entry name" value="beta-lactamase/transpeptidase-like"/>
    <property type="match status" value="1"/>
</dbReference>
<proteinExistence type="predicted"/>
<dbReference type="AlphaFoldDB" id="A0A382LHP1"/>
<sequence length="78" mass="9021">MKFYLFIIIVFFHISHSWAIDTKANQAVVVDYNTNEILFEKNSNQKIIPASMTKIMTVYAAFDRINNTNLTIEDTCTV</sequence>
<evidence type="ECO:0000259" key="1">
    <source>
        <dbReference type="Pfam" id="PF00768"/>
    </source>
</evidence>
<reference evidence="2" key="1">
    <citation type="submission" date="2018-05" db="EMBL/GenBank/DDBJ databases">
        <authorList>
            <person name="Lanie J.A."/>
            <person name="Ng W.-L."/>
            <person name="Kazmierczak K.M."/>
            <person name="Andrzejewski T.M."/>
            <person name="Davidsen T.M."/>
            <person name="Wayne K.J."/>
            <person name="Tettelin H."/>
            <person name="Glass J.I."/>
            <person name="Rusch D."/>
            <person name="Podicherti R."/>
            <person name="Tsui H.-C.T."/>
            <person name="Winkler M.E."/>
        </authorList>
    </citation>
    <scope>NUCLEOTIDE SEQUENCE</scope>
</reference>
<dbReference type="EMBL" id="UINC01087153">
    <property type="protein sequence ID" value="SVC36288.1"/>
    <property type="molecule type" value="Genomic_DNA"/>
</dbReference>
<accession>A0A382LHP1</accession>
<dbReference type="GO" id="GO:0009002">
    <property type="term" value="F:serine-type D-Ala-D-Ala carboxypeptidase activity"/>
    <property type="evidence" value="ECO:0007669"/>
    <property type="project" value="InterPro"/>
</dbReference>
<protein>
    <recommendedName>
        <fullName evidence="1">Peptidase S11 D-alanyl-D-alanine carboxypeptidase A N-terminal domain-containing protein</fullName>
    </recommendedName>
</protein>
<feature type="domain" description="Peptidase S11 D-alanyl-D-alanine carboxypeptidase A N-terminal" evidence="1">
    <location>
        <begin position="21"/>
        <end position="78"/>
    </location>
</feature>
<feature type="non-terminal residue" evidence="2">
    <location>
        <position position="78"/>
    </location>
</feature>
<name>A0A382LHP1_9ZZZZ</name>
<dbReference type="Pfam" id="PF00768">
    <property type="entry name" value="Peptidase_S11"/>
    <property type="match status" value="1"/>
</dbReference>
<dbReference type="InterPro" id="IPR012338">
    <property type="entry name" value="Beta-lactam/transpept-like"/>
</dbReference>
<gene>
    <name evidence="2" type="ORF">METZ01_LOCUS289142</name>
</gene>
<dbReference type="InterPro" id="IPR001967">
    <property type="entry name" value="Peptidase_S11_N"/>
</dbReference>
<evidence type="ECO:0000313" key="2">
    <source>
        <dbReference type="EMBL" id="SVC36288.1"/>
    </source>
</evidence>